<comment type="catalytic activity">
    <reaction evidence="3">
        <text>Cleavage of hydrophobic, N-terminal signal or leader sequences from secreted and periplasmic proteins.</text>
        <dbReference type="EC" id="3.4.21.89"/>
    </reaction>
</comment>
<reference evidence="5" key="1">
    <citation type="submission" date="2019-03" db="EMBL/GenBank/DDBJ databases">
        <title>Lake Tanganyika Metagenome-Assembled Genomes (MAGs).</title>
        <authorList>
            <person name="Tran P."/>
        </authorList>
    </citation>
    <scope>NUCLEOTIDE SEQUENCE</scope>
    <source>
        <strain evidence="5">K_DeepCast_150m_m2_040</strain>
    </source>
</reference>
<feature type="active site" evidence="2">
    <location>
        <position position="122"/>
    </location>
</feature>
<evidence type="ECO:0000259" key="4">
    <source>
        <dbReference type="Pfam" id="PF10502"/>
    </source>
</evidence>
<keyword evidence="3 5" id="KW-0378">Hydrolase</keyword>
<dbReference type="EC" id="3.4.21.89" evidence="3"/>
<dbReference type="Pfam" id="PF10502">
    <property type="entry name" value="Peptidase_S26"/>
    <property type="match status" value="1"/>
</dbReference>
<feature type="domain" description="Peptidase S26" evidence="4">
    <location>
        <begin position="5"/>
        <end position="234"/>
    </location>
</feature>
<dbReference type="PANTHER" id="PTHR43390">
    <property type="entry name" value="SIGNAL PEPTIDASE I"/>
    <property type="match status" value="1"/>
</dbReference>
<dbReference type="Gene3D" id="2.10.109.10">
    <property type="entry name" value="Umud Fragment, subunit A"/>
    <property type="match status" value="1"/>
</dbReference>
<dbReference type="InterPro" id="IPR019533">
    <property type="entry name" value="Peptidase_S26"/>
</dbReference>
<evidence type="ECO:0000313" key="5">
    <source>
        <dbReference type="EMBL" id="MBM3330917.1"/>
    </source>
</evidence>
<dbReference type="NCBIfam" id="TIGR02227">
    <property type="entry name" value="sigpep_I_bact"/>
    <property type="match status" value="1"/>
</dbReference>
<comment type="subcellular location">
    <subcellularLocation>
        <location evidence="3">Membrane</location>
        <topology evidence="3">Single-pass type II membrane protein</topology>
    </subcellularLocation>
</comment>
<proteinExistence type="inferred from homology"/>
<dbReference type="GO" id="GO:0016020">
    <property type="term" value="C:membrane"/>
    <property type="evidence" value="ECO:0007669"/>
    <property type="project" value="UniProtKB-SubCell"/>
</dbReference>
<dbReference type="GO" id="GO:0006465">
    <property type="term" value="P:signal peptide processing"/>
    <property type="evidence" value="ECO:0007669"/>
    <property type="project" value="InterPro"/>
</dbReference>
<dbReference type="AlphaFoldDB" id="A0A937XCZ7"/>
<evidence type="ECO:0000256" key="3">
    <source>
        <dbReference type="RuleBase" id="RU362042"/>
    </source>
</evidence>
<dbReference type="InterPro" id="IPR036286">
    <property type="entry name" value="LexA/Signal_pep-like_sf"/>
</dbReference>
<dbReference type="SUPFAM" id="SSF51306">
    <property type="entry name" value="LexA/Signal peptidase"/>
    <property type="match status" value="1"/>
</dbReference>
<dbReference type="PRINTS" id="PR00727">
    <property type="entry name" value="LEADERPTASE"/>
</dbReference>
<dbReference type="GO" id="GO:0009003">
    <property type="term" value="F:signal peptidase activity"/>
    <property type="evidence" value="ECO:0007669"/>
    <property type="project" value="UniProtKB-EC"/>
</dbReference>
<dbReference type="GO" id="GO:0004252">
    <property type="term" value="F:serine-type endopeptidase activity"/>
    <property type="evidence" value="ECO:0007669"/>
    <property type="project" value="InterPro"/>
</dbReference>
<name>A0A937XCZ7_UNCW3</name>
<dbReference type="EMBL" id="VGIR01000014">
    <property type="protein sequence ID" value="MBM3330917.1"/>
    <property type="molecule type" value="Genomic_DNA"/>
</dbReference>
<gene>
    <name evidence="5" type="primary">lepB</name>
    <name evidence="5" type="ORF">FJY68_03585</name>
</gene>
<evidence type="ECO:0000313" key="6">
    <source>
        <dbReference type="Proteomes" id="UP000779900"/>
    </source>
</evidence>
<accession>A0A937XCZ7</accession>
<dbReference type="InterPro" id="IPR000223">
    <property type="entry name" value="Pept_S26A_signal_pept_1"/>
</dbReference>
<keyword evidence="3" id="KW-0645">Protease</keyword>
<evidence type="ECO:0000256" key="2">
    <source>
        <dbReference type="PIRSR" id="PIRSR600223-1"/>
    </source>
</evidence>
<sequence>MRWLKNLVREWAPVILAVLLIRSFVVEAFMVPTGSMLNTIFIGDMMLVNKFVYGAKLPFTDKTVIPVSSPKRGEIVIFRFPLDPDVPEGASRIFPAKLPLLPLFWSKTKGFFQWYTPLALIKRCVAVAGDTVEYRDKQLYVNGRLQVEPYVIHSDGRMLPGFEPAPSQAEFQKAWEEKRFFRTGYSPYVRDRFGPIVVPPGTIFVMGDNRDNSEDARFFGLLELRHVRGKPLVTYMSTSAAGYPINIPKMVLSPWAIRFNRIGHLVR</sequence>
<protein>
    <recommendedName>
        <fullName evidence="3">Signal peptidase I</fullName>
        <ecNumber evidence="3">3.4.21.89</ecNumber>
    </recommendedName>
</protein>
<dbReference type="CDD" id="cd06530">
    <property type="entry name" value="S26_SPase_I"/>
    <property type="match status" value="1"/>
</dbReference>
<evidence type="ECO:0000256" key="1">
    <source>
        <dbReference type="ARBA" id="ARBA00009370"/>
    </source>
</evidence>
<organism evidence="5 6">
    <name type="scientific">candidate division WOR-3 bacterium</name>
    <dbReference type="NCBI Taxonomy" id="2052148"/>
    <lineage>
        <taxon>Bacteria</taxon>
        <taxon>Bacteria division WOR-3</taxon>
    </lineage>
</organism>
<dbReference type="PANTHER" id="PTHR43390:SF1">
    <property type="entry name" value="CHLOROPLAST PROCESSING PEPTIDASE"/>
    <property type="match status" value="1"/>
</dbReference>
<comment type="similarity">
    <text evidence="1 3">Belongs to the peptidase S26 family.</text>
</comment>
<comment type="caution">
    <text evidence="5">The sequence shown here is derived from an EMBL/GenBank/DDBJ whole genome shotgun (WGS) entry which is preliminary data.</text>
</comment>
<feature type="active site" evidence="2">
    <location>
        <position position="35"/>
    </location>
</feature>
<dbReference type="Proteomes" id="UP000779900">
    <property type="component" value="Unassembled WGS sequence"/>
</dbReference>